<dbReference type="SUPFAM" id="SSF56235">
    <property type="entry name" value="N-terminal nucleophile aminohydrolases (Ntn hydrolases)"/>
    <property type="match status" value="1"/>
</dbReference>
<dbReference type="GO" id="GO:0004066">
    <property type="term" value="F:asparagine synthase (glutamine-hydrolyzing) activity"/>
    <property type="evidence" value="ECO:0007669"/>
    <property type="project" value="InterPro"/>
</dbReference>
<gene>
    <name evidence="6" type="ORF">JDV02_007174</name>
</gene>
<organism evidence="6 7">
    <name type="scientific">Purpureocillium takamizusanense</name>
    <dbReference type="NCBI Taxonomy" id="2060973"/>
    <lineage>
        <taxon>Eukaryota</taxon>
        <taxon>Fungi</taxon>
        <taxon>Dikarya</taxon>
        <taxon>Ascomycota</taxon>
        <taxon>Pezizomycotina</taxon>
        <taxon>Sordariomycetes</taxon>
        <taxon>Hypocreomycetidae</taxon>
        <taxon>Hypocreales</taxon>
        <taxon>Ophiocordycipitaceae</taxon>
        <taxon>Purpureocillium</taxon>
    </lineage>
</organism>
<evidence type="ECO:0000259" key="5">
    <source>
        <dbReference type="PROSITE" id="PS51278"/>
    </source>
</evidence>
<dbReference type="PROSITE" id="PS51278">
    <property type="entry name" value="GATASE_TYPE_2"/>
    <property type="match status" value="1"/>
</dbReference>
<dbReference type="Gene3D" id="3.40.50.620">
    <property type="entry name" value="HUPs"/>
    <property type="match status" value="1"/>
</dbReference>
<sequence length="620" mass="68441">MCGIHATISRSAHRAPSQTLERRLRSRGPDHCSTVHARLDDGHHGDGPVDKALYLTFTSTVLALRGDHVARQPLVDESSGSVLCWNGEAWKFRGRPVRGNDGEAILTELVAASRRGADGSGGNGGGGGAGDLVLRVLRDIEGPFAFIFFDKPARRLYYGRDRLGRRSLMFETCDGFSLSSVAESSSQNWAEVEADGCYTLDLSTLSDAEMTPHRHDWAADDQLVSSLGVFNASTASARGSLTRNAPSVGYLRDHLTDSLRYRVLQVPEPPKTSSTDARVAVLFSGGLDCTVLARLTSDLLPSDQAIDLLNVAFENPRIAAQHKTTSEQGLYELCPDRITGRKSFAELVAVCPTRRWRLVCVNVPYSLTRSHRSEVVDLIYPHNTEMDLSIAYALYFASRGQGLSQDGPCSESRPYTTTARVLLSGLGADELFGGYIRHATAFSRRGYEGLNDELKLDVGRLGKRNLGRDDRAMAHWEREVRFPYLDEGLVKWAIETPVWEKCDFENQAAGGDDAVEPGKRVLRLLAQELGMPFVAAEKKRAVSCESLSAPAPAGPRIRLLRRAKRRFRYNSEPGRPRWRAAGSRAPPSSPEWRRQGATRCRCSQNLPTSYLGPRRRGTRQ</sequence>
<dbReference type="InterPro" id="IPR017932">
    <property type="entry name" value="GATase_2_dom"/>
</dbReference>
<dbReference type="Pfam" id="PF00733">
    <property type="entry name" value="Asn_synthase"/>
    <property type="match status" value="1"/>
</dbReference>
<dbReference type="InterPro" id="IPR014729">
    <property type="entry name" value="Rossmann-like_a/b/a_fold"/>
</dbReference>
<evidence type="ECO:0000313" key="7">
    <source>
        <dbReference type="Proteomes" id="UP000829364"/>
    </source>
</evidence>
<feature type="domain" description="Glutamine amidotransferase type-2" evidence="5">
    <location>
        <begin position="2"/>
        <end position="216"/>
    </location>
</feature>
<evidence type="ECO:0000256" key="3">
    <source>
        <dbReference type="ARBA" id="ARBA00022962"/>
    </source>
</evidence>
<keyword evidence="7" id="KW-1185">Reference proteome</keyword>
<dbReference type="OrthoDB" id="10252281at2759"/>
<dbReference type="GO" id="GO:0006529">
    <property type="term" value="P:asparagine biosynthetic process"/>
    <property type="evidence" value="ECO:0007669"/>
    <property type="project" value="UniProtKB-KW"/>
</dbReference>
<keyword evidence="3" id="KW-0315">Glutamine amidotransferase</keyword>
<dbReference type="PANTHER" id="PTHR45937">
    <property type="entry name" value="ASPARAGINE SYNTHETASE DOMAIN-CONTAINING PROTEIN 1"/>
    <property type="match status" value="1"/>
</dbReference>
<dbReference type="SUPFAM" id="SSF52402">
    <property type="entry name" value="Adenine nucleotide alpha hydrolases-like"/>
    <property type="match status" value="1"/>
</dbReference>
<reference evidence="6" key="1">
    <citation type="submission" date="2021-11" db="EMBL/GenBank/DDBJ databases">
        <title>Purpureocillium_takamizusanense_genome.</title>
        <authorList>
            <person name="Nguyen N.-H."/>
        </authorList>
    </citation>
    <scope>NUCLEOTIDE SEQUENCE</scope>
    <source>
        <strain evidence="6">PT3</strain>
    </source>
</reference>
<dbReference type="Gene3D" id="3.60.20.10">
    <property type="entry name" value="Glutamine Phosphoribosylpyrophosphate, subunit 1, domain 1"/>
    <property type="match status" value="1"/>
</dbReference>
<dbReference type="RefSeq" id="XP_047844641.1">
    <property type="nucleotide sequence ID" value="XM_047988643.1"/>
</dbReference>
<dbReference type="CDD" id="cd01991">
    <property type="entry name" value="Asn_synthase_B_C"/>
    <property type="match status" value="1"/>
</dbReference>
<dbReference type="AlphaFoldDB" id="A0A9Q8QK44"/>
<dbReference type="PANTHER" id="PTHR45937:SF1">
    <property type="entry name" value="ASPARAGINE SYNTHETASE DOMAIN-CONTAINING PROTEIN 1"/>
    <property type="match status" value="1"/>
</dbReference>
<evidence type="ECO:0000256" key="1">
    <source>
        <dbReference type="ARBA" id="ARBA00022605"/>
    </source>
</evidence>
<dbReference type="GeneID" id="72069123"/>
<dbReference type="Proteomes" id="UP000829364">
    <property type="component" value="Chromosome 6"/>
</dbReference>
<evidence type="ECO:0000256" key="4">
    <source>
        <dbReference type="SAM" id="MobiDB-lite"/>
    </source>
</evidence>
<feature type="region of interest" description="Disordered" evidence="4">
    <location>
        <begin position="571"/>
        <end position="620"/>
    </location>
</feature>
<dbReference type="EMBL" id="CP086359">
    <property type="protein sequence ID" value="UNI21160.1"/>
    <property type="molecule type" value="Genomic_DNA"/>
</dbReference>
<accession>A0A9Q8QK44</accession>
<protein>
    <recommendedName>
        <fullName evidence="5">Glutamine amidotransferase type-2 domain-containing protein</fullName>
    </recommendedName>
</protein>
<proteinExistence type="predicted"/>
<dbReference type="InterPro" id="IPR051857">
    <property type="entry name" value="Asn_synthetase_domain"/>
</dbReference>
<dbReference type="InterPro" id="IPR029055">
    <property type="entry name" value="Ntn_hydrolases_N"/>
</dbReference>
<name>A0A9Q8QK44_9HYPO</name>
<dbReference type="InterPro" id="IPR001962">
    <property type="entry name" value="Asn_synthase"/>
</dbReference>
<keyword evidence="1" id="KW-0028">Amino-acid biosynthesis</keyword>
<evidence type="ECO:0000313" key="6">
    <source>
        <dbReference type="EMBL" id="UNI21160.1"/>
    </source>
</evidence>
<evidence type="ECO:0000256" key="2">
    <source>
        <dbReference type="ARBA" id="ARBA00022888"/>
    </source>
</evidence>
<keyword evidence="2" id="KW-0061">Asparagine biosynthesis</keyword>